<protein>
    <recommendedName>
        <fullName evidence="5">Probable membrane transporter protein</fullName>
    </recommendedName>
</protein>
<dbReference type="Proteomes" id="UP000179037">
    <property type="component" value="Unassembled WGS sequence"/>
</dbReference>
<name>A0A1F6TYN4_9PROT</name>
<evidence type="ECO:0000256" key="2">
    <source>
        <dbReference type="ARBA" id="ARBA00022692"/>
    </source>
</evidence>
<dbReference type="STRING" id="1817768.A3A87_09760"/>
<feature type="transmembrane region" description="Helical" evidence="5">
    <location>
        <begin position="207"/>
        <end position="226"/>
    </location>
</feature>
<feature type="transmembrane region" description="Helical" evidence="5">
    <location>
        <begin position="51"/>
        <end position="69"/>
    </location>
</feature>
<keyword evidence="3 5" id="KW-1133">Transmembrane helix</keyword>
<feature type="transmembrane region" description="Helical" evidence="5">
    <location>
        <begin position="108"/>
        <end position="125"/>
    </location>
</feature>
<keyword evidence="5" id="KW-1003">Cell membrane</keyword>
<dbReference type="GO" id="GO:0005886">
    <property type="term" value="C:plasma membrane"/>
    <property type="evidence" value="ECO:0007669"/>
    <property type="project" value="UniProtKB-SubCell"/>
</dbReference>
<dbReference type="PANTHER" id="PTHR43701">
    <property type="entry name" value="MEMBRANE TRANSPORTER PROTEIN MJ0441-RELATED"/>
    <property type="match status" value="1"/>
</dbReference>
<evidence type="ECO:0000256" key="4">
    <source>
        <dbReference type="ARBA" id="ARBA00023136"/>
    </source>
</evidence>
<feature type="transmembrane region" description="Helical" evidence="5">
    <location>
        <begin position="182"/>
        <end position="201"/>
    </location>
</feature>
<gene>
    <name evidence="6" type="ORF">A3A87_09760</name>
</gene>
<keyword evidence="2 5" id="KW-0812">Transmembrane</keyword>
<feature type="transmembrane region" description="Helical" evidence="5">
    <location>
        <begin position="145"/>
        <end position="175"/>
    </location>
</feature>
<evidence type="ECO:0000313" key="7">
    <source>
        <dbReference type="Proteomes" id="UP000179037"/>
    </source>
</evidence>
<feature type="transmembrane region" description="Helical" evidence="5">
    <location>
        <begin position="12"/>
        <end position="39"/>
    </location>
</feature>
<sequence length="261" mass="26472">MDAGLFPTLFSLGLLGGFLSGLLGIGGGIIMVPLLLYVPSALGVGALTMKTVAGITSVQSFFGALSGAIGHKRYNRISVPLAYAVGGSTTVGSLAGSIASAHLSSETLLMVFAAMAIVAAVMMVLPKHEVGPEPEVASLQFNKPLAIAVGLVIGTLSGIIGQGGAFLFVPAMLYILRIPTRITIGTTLAVGIASSAAVLVGRLGTSQIPYLMSAVLVAGVLIGAQLGSVMSQKTPRRLLRGVLSALIAATALKIWHELLLA</sequence>
<accession>A0A1F6TYN4</accession>
<dbReference type="InterPro" id="IPR002781">
    <property type="entry name" value="TM_pro_TauE-like"/>
</dbReference>
<reference evidence="6 7" key="1">
    <citation type="journal article" date="2016" name="Nat. Commun.">
        <title>Thousands of microbial genomes shed light on interconnected biogeochemical processes in an aquifer system.</title>
        <authorList>
            <person name="Anantharaman K."/>
            <person name="Brown C.T."/>
            <person name="Hug L.A."/>
            <person name="Sharon I."/>
            <person name="Castelle C.J."/>
            <person name="Probst A.J."/>
            <person name="Thomas B.C."/>
            <person name="Singh A."/>
            <person name="Wilkins M.J."/>
            <person name="Karaoz U."/>
            <person name="Brodie E.L."/>
            <person name="Williams K.H."/>
            <person name="Hubbard S.S."/>
            <person name="Banfield J.F."/>
        </authorList>
    </citation>
    <scope>NUCLEOTIDE SEQUENCE [LARGE SCALE GENOMIC DNA]</scope>
</reference>
<comment type="similarity">
    <text evidence="5">Belongs to the 4-toluene sulfonate uptake permease (TSUP) (TC 2.A.102) family.</text>
</comment>
<organism evidence="6 7">
    <name type="scientific">Candidatus Muproteobacteria bacterium RIFCSPLOWO2_01_FULL_60_18</name>
    <dbReference type="NCBI Taxonomy" id="1817768"/>
    <lineage>
        <taxon>Bacteria</taxon>
        <taxon>Pseudomonadati</taxon>
        <taxon>Pseudomonadota</taxon>
        <taxon>Candidatus Muproteobacteria</taxon>
    </lineage>
</organism>
<dbReference type="EMBL" id="MFTC01000076">
    <property type="protein sequence ID" value="OGI50245.1"/>
    <property type="molecule type" value="Genomic_DNA"/>
</dbReference>
<evidence type="ECO:0000313" key="6">
    <source>
        <dbReference type="EMBL" id="OGI50245.1"/>
    </source>
</evidence>
<dbReference type="PANTHER" id="PTHR43701:SF13">
    <property type="entry name" value="MEMBRANE TRANSPORTER PROTEIN YRKJ-RELATED"/>
    <property type="match status" value="1"/>
</dbReference>
<comment type="subcellular location">
    <subcellularLocation>
        <location evidence="5">Cell membrane</location>
        <topology evidence="5">Multi-pass membrane protein</topology>
    </subcellularLocation>
    <subcellularLocation>
        <location evidence="1">Membrane</location>
        <topology evidence="1">Multi-pass membrane protein</topology>
    </subcellularLocation>
</comment>
<dbReference type="AlphaFoldDB" id="A0A1F6TYN4"/>
<dbReference type="InterPro" id="IPR051598">
    <property type="entry name" value="TSUP/Inactive_protease-like"/>
</dbReference>
<dbReference type="Pfam" id="PF01925">
    <property type="entry name" value="TauE"/>
    <property type="match status" value="1"/>
</dbReference>
<evidence type="ECO:0000256" key="1">
    <source>
        <dbReference type="ARBA" id="ARBA00004141"/>
    </source>
</evidence>
<evidence type="ECO:0000256" key="5">
    <source>
        <dbReference type="RuleBase" id="RU363041"/>
    </source>
</evidence>
<comment type="caution">
    <text evidence="6">The sequence shown here is derived from an EMBL/GenBank/DDBJ whole genome shotgun (WGS) entry which is preliminary data.</text>
</comment>
<keyword evidence="4 5" id="KW-0472">Membrane</keyword>
<proteinExistence type="inferred from homology"/>
<evidence type="ECO:0000256" key="3">
    <source>
        <dbReference type="ARBA" id="ARBA00022989"/>
    </source>
</evidence>
<feature type="transmembrane region" description="Helical" evidence="5">
    <location>
        <begin position="81"/>
        <end position="101"/>
    </location>
</feature>